<evidence type="ECO:0000313" key="2">
    <source>
        <dbReference type="Proteomes" id="UP001605036"/>
    </source>
</evidence>
<dbReference type="EMBL" id="JBHFFA010000007">
    <property type="protein sequence ID" value="KAL2612162.1"/>
    <property type="molecule type" value="Genomic_DNA"/>
</dbReference>
<reference evidence="1 2" key="1">
    <citation type="submission" date="2024-09" db="EMBL/GenBank/DDBJ databases">
        <title>Chromosome-scale assembly of Riccia fluitans.</title>
        <authorList>
            <person name="Paukszto L."/>
            <person name="Sawicki J."/>
            <person name="Karawczyk K."/>
            <person name="Piernik-Szablinska J."/>
            <person name="Szczecinska M."/>
            <person name="Mazdziarz M."/>
        </authorList>
    </citation>
    <scope>NUCLEOTIDE SEQUENCE [LARGE SCALE GENOMIC DNA]</scope>
    <source>
        <strain evidence="1">Rf_01</strain>
        <tissue evidence="1">Aerial parts of the thallus</tissue>
    </source>
</reference>
<accession>A0ABD1XTD5</accession>
<organism evidence="1 2">
    <name type="scientific">Riccia fluitans</name>
    <dbReference type="NCBI Taxonomy" id="41844"/>
    <lineage>
        <taxon>Eukaryota</taxon>
        <taxon>Viridiplantae</taxon>
        <taxon>Streptophyta</taxon>
        <taxon>Embryophyta</taxon>
        <taxon>Marchantiophyta</taxon>
        <taxon>Marchantiopsida</taxon>
        <taxon>Marchantiidae</taxon>
        <taxon>Marchantiales</taxon>
        <taxon>Ricciaceae</taxon>
        <taxon>Riccia</taxon>
    </lineage>
</organism>
<dbReference type="Proteomes" id="UP001605036">
    <property type="component" value="Unassembled WGS sequence"/>
</dbReference>
<protein>
    <submittedName>
        <fullName evidence="1">Uncharacterized protein</fullName>
    </submittedName>
</protein>
<name>A0ABD1XTD5_9MARC</name>
<comment type="caution">
    <text evidence="1">The sequence shown here is derived from an EMBL/GenBank/DDBJ whole genome shotgun (WGS) entry which is preliminary data.</text>
</comment>
<dbReference type="AlphaFoldDB" id="A0ABD1XTD5"/>
<proteinExistence type="predicted"/>
<sequence>MNLLVLPMSYRPAIERVPLLKTSRPLPTLPRLQIRALDNGCKLIVIPGRKLAQLPPAFTRQEIVAGSRTHGSQGGSILADCLRKHGSWLIFPIGSTVNTSWNKLLCATVFVYKLWTARRPVKMT</sequence>
<evidence type="ECO:0000313" key="1">
    <source>
        <dbReference type="EMBL" id="KAL2612162.1"/>
    </source>
</evidence>
<gene>
    <name evidence="1" type="ORF">R1flu_023854</name>
</gene>
<keyword evidence="2" id="KW-1185">Reference proteome</keyword>